<keyword evidence="1" id="KW-0472">Membrane</keyword>
<evidence type="ECO:0000256" key="1">
    <source>
        <dbReference type="SAM" id="Phobius"/>
    </source>
</evidence>
<dbReference type="InterPro" id="IPR010699">
    <property type="entry name" value="DUF1275"/>
</dbReference>
<dbReference type="Pfam" id="PF06912">
    <property type="entry name" value="DUF1275"/>
    <property type="match status" value="1"/>
</dbReference>
<feature type="transmembrane region" description="Helical" evidence="1">
    <location>
        <begin position="82"/>
        <end position="101"/>
    </location>
</feature>
<organism evidence="2">
    <name type="scientific">Alexandrium catenella</name>
    <name type="common">Red tide dinoflagellate</name>
    <name type="synonym">Gonyaulax catenella</name>
    <dbReference type="NCBI Taxonomy" id="2925"/>
    <lineage>
        <taxon>Eukaryota</taxon>
        <taxon>Sar</taxon>
        <taxon>Alveolata</taxon>
        <taxon>Dinophyceae</taxon>
        <taxon>Gonyaulacales</taxon>
        <taxon>Pyrocystaceae</taxon>
        <taxon>Alexandrium</taxon>
    </lineage>
</organism>
<reference evidence="2" key="1">
    <citation type="submission" date="2021-01" db="EMBL/GenBank/DDBJ databases">
        <authorList>
            <person name="Corre E."/>
            <person name="Pelletier E."/>
            <person name="Niang G."/>
            <person name="Scheremetjew M."/>
            <person name="Finn R."/>
            <person name="Kale V."/>
            <person name="Holt S."/>
            <person name="Cochrane G."/>
            <person name="Meng A."/>
            <person name="Brown T."/>
            <person name="Cohen L."/>
        </authorList>
    </citation>
    <scope>NUCLEOTIDE SEQUENCE</scope>
    <source>
        <strain evidence="2">OF101</strain>
    </source>
</reference>
<evidence type="ECO:0000313" key="2">
    <source>
        <dbReference type="EMBL" id="CAD9117413.1"/>
    </source>
</evidence>
<gene>
    <name evidence="2" type="ORF">ACAT0790_LOCUS15539</name>
</gene>
<dbReference type="AlphaFoldDB" id="A0A7S1M1L7"/>
<keyword evidence="1" id="KW-1133">Transmembrane helix</keyword>
<accession>A0A7S1M1L7</accession>
<protein>
    <submittedName>
        <fullName evidence="2">Uncharacterized protein</fullName>
    </submittedName>
</protein>
<sequence>MHFGAVVRTTHVTGTATDIGSTSGRAAMIVLRRGCRCSRLSPLEQAELEVDTKKLKVLLPLFLGFGTGCVLGAYLFTIMGLLALLVPASITGVSGTIYWFFRTQLKQKLKKLEGNRLQVEIQEVEEQLARAHSYLKGSDFGDNSGRHAGSNSKRDWDDVDLQIGHALEVVHDAEHTLMELATTVSAYTLESGKASHEGMKERV</sequence>
<dbReference type="EMBL" id="HBGE01025816">
    <property type="protein sequence ID" value="CAD9117413.1"/>
    <property type="molecule type" value="Transcribed_RNA"/>
</dbReference>
<name>A0A7S1M1L7_ALECA</name>
<proteinExistence type="predicted"/>
<feature type="transmembrane region" description="Helical" evidence="1">
    <location>
        <begin position="57"/>
        <end position="76"/>
    </location>
</feature>
<keyword evidence="1" id="KW-0812">Transmembrane</keyword>